<keyword evidence="1 4" id="KW-1003">Cell membrane</keyword>
<keyword evidence="2 4" id="KW-0963">Cytoplasm</keyword>
<proteinExistence type="inferred from homology"/>
<dbReference type="PANTHER" id="PTHR38100:SF1">
    <property type="entry name" value="HIGH FREQUENCY LYSOGENIZATION PROTEIN HFLD"/>
    <property type="match status" value="1"/>
</dbReference>
<dbReference type="NCBIfam" id="NF001246">
    <property type="entry name" value="PRK00218.1-2"/>
    <property type="match status" value="1"/>
</dbReference>
<dbReference type="InterPro" id="IPR007451">
    <property type="entry name" value="HflD"/>
</dbReference>
<evidence type="ECO:0000256" key="4">
    <source>
        <dbReference type="HAMAP-Rule" id="MF_00695"/>
    </source>
</evidence>
<feature type="coiled-coil region" evidence="4">
    <location>
        <begin position="82"/>
        <end position="109"/>
    </location>
</feature>
<dbReference type="SUPFAM" id="SSF101322">
    <property type="entry name" value="YcfC-like"/>
    <property type="match status" value="1"/>
</dbReference>
<dbReference type="Gene3D" id="1.10.3890.10">
    <property type="entry name" value="HflD-like"/>
    <property type="match status" value="1"/>
</dbReference>
<organism evidence="5 6">
    <name type="scientific">Candidatus Thiodiazotropha taylori</name>
    <dbReference type="NCBI Taxonomy" id="2792791"/>
    <lineage>
        <taxon>Bacteria</taxon>
        <taxon>Pseudomonadati</taxon>
        <taxon>Pseudomonadota</taxon>
        <taxon>Gammaproteobacteria</taxon>
        <taxon>Chromatiales</taxon>
        <taxon>Sedimenticolaceae</taxon>
        <taxon>Candidatus Thiodiazotropha</taxon>
    </lineage>
</organism>
<evidence type="ECO:0000256" key="3">
    <source>
        <dbReference type="ARBA" id="ARBA00023136"/>
    </source>
</evidence>
<sequence>MKYRDSDRAIALSGIYQAASLVQQVARRGLVNADSIAANIQSLFKIDADSVADVYGGVDGVAPGLRLAYRQLSGEETRDNELTRYLLALVQLERKLNNHLERLERIKEGINTIAARLPHFPATHSNILGALAEIYAENISQLSPRIMVSGEPVYLQNSDNVDKIRALLLSGIRAATLWRQTGGRRRELLFVRRRYTNACRQLLDDLQHNR</sequence>
<comment type="subcellular location">
    <subcellularLocation>
        <location evidence="4">Cytoplasm</location>
    </subcellularLocation>
    <subcellularLocation>
        <location evidence="4">Cell membrane</location>
        <topology evidence="4">Peripheral membrane protein</topology>
        <orientation evidence="4">Cytoplasmic side</orientation>
    </subcellularLocation>
</comment>
<keyword evidence="4" id="KW-0175">Coiled coil</keyword>
<evidence type="ECO:0000313" key="6">
    <source>
        <dbReference type="Proteomes" id="UP000770889"/>
    </source>
</evidence>
<dbReference type="EMBL" id="JAHHGM010000015">
    <property type="protein sequence ID" value="MBT2990310.1"/>
    <property type="molecule type" value="Genomic_DNA"/>
</dbReference>
<comment type="caution">
    <text evidence="5">The sequence shown here is derived from an EMBL/GenBank/DDBJ whole genome shotgun (WGS) entry which is preliminary data.</text>
</comment>
<reference evidence="5 6" key="1">
    <citation type="submission" date="2021-05" db="EMBL/GenBank/DDBJ databases">
        <title>Genetic and Functional Diversity in Clade A Lucinid endosymbionts from the Bahamas.</title>
        <authorList>
            <person name="Giani N.M."/>
            <person name="Engel A.S."/>
            <person name="Campbell B.J."/>
        </authorList>
    </citation>
    <scope>NUCLEOTIDE SEQUENCE [LARGE SCALE GENOMIC DNA]</scope>
    <source>
        <strain evidence="5">LUC16012Gg_MoonRockCtena</strain>
    </source>
</reference>
<comment type="similarity">
    <text evidence="4">Belongs to the HflD family.</text>
</comment>
<evidence type="ECO:0000256" key="2">
    <source>
        <dbReference type="ARBA" id="ARBA00022490"/>
    </source>
</evidence>
<dbReference type="GO" id="GO:0005886">
    <property type="term" value="C:plasma membrane"/>
    <property type="evidence" value="ECO:0007669"/>
    <property type="project" value="UniProtKB-SubCell"/>
</dbReference>
<keyword evidence="3 4" id="KW-0472">Membrane</keyword>
<name>A0A944MAZ5_9GAMM</name>
<dbReference type="InterPro" id="IPR035932">
    <property type="entry name" value="HflD-like_sf"/>
</dbReference>
<dbReference type="AlphaFoldDB" id="A0A944MAZ5"/>
<protein>
    <recommendedName>
        <fullName evidence="4">High frequency lysogenization protein HflD homolog</fullName>
    </recommendedName>
</protein>
<evidence type="ECO:0000256" key="1">
    <source>
        <dbReference type="ARBA" id="ARBA00022475"/>
    </source>
</evidence>
<dbReference type="Proteomes" id="UP000770889">
    <property type="component" value="Unassembled WGS sequence"/>
</dbReference>
<evidence type="ECO:0000313" key="5">
    <source>
        <dbReference type="EMBL" id="MBT2990310.1"/>
    </source>
</evidence>
<accession>A0A944MAZ5</accession>
<gene>
    <name evidence="4 5" type="primary">hflD</name>
    <name evidence="5" type="ORF">KME65_15250</name>
</gene>
<dbReference type="Pfam" id="PF04356">
    <property type="entry name" value="DUF489"/>
    <property type="match status" value="1"/>
</dbReference>
<dbReference type="HAMAP" id="MF_00695">
    <property type="entry name" value="HflD_protein"/>
    <property type="match status" value="1"/>
</dbReference>
<dbReference type="PANTHER" id="PTHR38100">
    <property type="entry name" value="HIGH FREQUENCY LYSOGENIZATION PROTEIN HFLD"/>
    <property type="match status" value="1"/>
</dbReference>
<dbReference type="GO" id="GO:0005737">
    <property type="term" value="C:cytoplasm"/>
    <property type="evidence" value="ECO:0007669"/>
    <property type="project" value="UniProtKB-SubCell"/>
</dbReference>